<dbReference type="EMBL" id="GL378349">
    <property type="protein sequence ID" value="EFJ46780.1"/>
    <property type="molecule type" value="Genomic_DNA"/>
</dbReference>
<reference evidence="1 2" key="1">
    <citation type="journal article" date="2010" name="Science">
        <title>Genomic analysis of organismal complexity in the multicellular green alga Volvox carteri.</title>
        <authorList>
            <person name="Prochnik S.E."/>
            <person name="Umen J."/>
            <person name="Nedelcu A.M."/>
            <person name="Hallmann A."/>
            <person name="Miller S.M."/>
            <person name="Nishii I."/>
            <person name="Ferris P."/>
            <person name="Kuo A."/>
            <person name="Mitros T."/>
            <person name="Fritz-Laylin L.K."/>
            <person name="Hellsten U."/>
            <person name="Chapman J."/>
            <person name="Simakov O."/>
            <person name="Rensing S.A."/>
            <person name="Terry A."/>
            <person name="Pangilinan J."/>
            <person name="Kapitonov V."/>
            <person name="Jurka J."/>
            <person name="Salamov A."/>
            <person name="Shapiro H."/>
            <person name="Schmutz J."/>
            <person name="Grimwood J."/>
            <person name="Lindquist E."/>
            <person name="Lucas S."/>
            <person name="Grigoriev I.V."/>
            <person name="Schmitt R."/>
            <person name="Kirk D."/>
            <person name="Rokhsar D.S."/>
        </authorList>
    </citation>
    <scope>NUCLEOTIDE SEQUENCE [LARGE SCALE GENOMIC DNA]</scope>
    <source>
        <strain evidence="2">f. Nagariensis / Eve</strain>
    </source>
</reference>
<organism evidence="2">
    <name type="scientific">Volvox carteri f. nagariensis</name>
    <dbReference type="NCBI Taxonomy" id="3068"/>
    <lineage>
        <taxon>Eukaryota</taxon>
        <taxon>Viridiplantae</taxon>
        <taxon>Chlorophyta</taxon>
        <taxon>core chlorophytes</taxon>
        <taxon>Chlorophyceae</taxon>
        <taxon>CS clade</taxon>
        <taxon>Chlamydomonadales</taxon>
        <taxon>Volvocaceae</taxon>
        <taxon>Volvox</taxon>
    </lineage>
</organism>
<dbReference type="Proteomes" id="UP000001058">
    <property type="component" value="Unassembled WGS sequence"/>
</dbReference>
<dbReference type="RefSeq" id="XP_002952309.1">
    <property type="nucleotide sequence ID" value="XM_002952263.1"/>
</dbReference>
<proteinExistence type="predicted"/>
<dbReference type="GeneID" id="9628484"/>
<protein>
    <submittedName>
        <fullName evidence="1">Uncharacterized protein</fullName>
    </submittedName>
</protein>
<sequence length="252" mass="27622">MFPLVPGGLPWGQGPPNSPPHRFVTVTPVRDDLIVPPLHLPLVFPGNVLPAMPPLAAGPIRLPRLAPPPLDPVAALYYSEFTGDVSVRPPLTAALLSIYQVHQRQWVSESWRRVQSAAREFHGWLQRQSLGLTLLTCDPMSIVSYLVEWWFPRHPGRLRADRRPSASAVKGVISSLATAFKQLGREGEYDASQSRGNPCDSSLGVSDEDLMRSAHIRSLGTLHRYLDPTRHLARLPAGGTGTGLVVSESDDE</sequence>
<keyword evidence="2" id="KW-1185">Reference proteome</keyword>
<dbReference type="AlphaFoldDB" id="D8U0V2"/>
<name>D8U0V2_VOLCA</name>
<evidence type="ECO:0000313" key="1">
    <source>
        <dbReference type="EMBL" id="EFJ46780.1"/>
    </source>
</evidence>
<accession>D8U0V2</accession>
<gene>
    <name evidence="1" type="ORF">VOLCADRAFT_105450</name>
</gene>
<dbReference type="KEGG" id="vcn:VOLCADRAFT_105450"/>
<evidence type="ECO:0000313" key="2">
    <source>
        <dbReference type="Proteomes" id="UP000001058"/>
    </source>
</evidence>
<dbReference type="InParanoid" id="D8U0V2"/>